<dbReference type="Pfam" id="PF13646">
    <property type="entry name" value="HEAT_2"/>
    <property type="match status" value="1"/>
</dbReference>
<dbReference type="GO" id="GO:0030089">
    <property type="term" value="C:phycobilisome"/>
    <property type="evidence" value="ECO:0007669"/>
    <property type="project" value="UniProtKB-KW"/>
</dbReference>
<dbReference type="InterPro" id="IPR011989">
    <property type="entry name" value="ARM-like"/>
</dbReference>
<accession>K9UIH1</accession>
<dbReference type="HOGENOM" id="CLU_094955_0_0_3"/>
<dbReference type="STRING" id="1173020.Cha6605_3627"/>
<proteinExistence type="predicted"/>
<keyword evidence="1" id="KW-0042">Antenna complex</keyword>
<name>K9UIH1_CHAP6</name>
<dbReference type="OrthoDB" id="428465at2"/>
<dbReference type="Gene3D" id="1.25.10.10">
    <property type="entry name" value="Leucine-rich Repeat Variant"/>
    <property type="match status" value="1"/>
</dbReference>
<gene>
    <name evidence="3" type="ORF">Cha6605_3627</name>
</gene>
<keyword evidence="3" id="KW-0456">Lyase</keyword>
<keyword evidence="4" id="KW-1185">Reference proteome</keyword>
<evidence type="ECO:0000313" key="4">
    <source>
        <dbReference type="Proteomes" id="UP000010366"/>
    </source>
</evidence>
<organism evidence="3 4">
    <name type="scientific">Chamaesiphon minutus (strain ATCC 27169 / PCC 6605)</name>
    <dbReference type="NCBI Taxonomy" id="1173020"/>
    <lineage>
        <taxon>Bacteria</taxon>
        <taxon>Bacillati</taxon>
        <taxon>Cyanobacteriota</taxon>
        <taxon>Cyanophyceae</taxon>
        <taxon>Gomontiellales</taxon>
        <taxon>Chamaesiphonaceae</taxon>
        <taxon>Chamaesiphon</taxon>
    </lineage>
</organism>
<evidence type="ECO:0000313" key="3">
    <source>
        <dbReference type="EMBL" id="AFY94610.1"/>
    </source>
</evidence>
<evidence type="ECO:0000256" key="1">
    <source>
        <dbReference type="ARBA" id="ARBA00022549"/>
    </source>
</evidence>
<sequence>MTEPDLLKSLLLAISEADSSSRMVEAVEKLSQARLEAAIPNLIAILGYNNPGAAVAAVEGLISLGKPAVAPLLELLDGYNYGARAWGLRALAGIGDPQAIDLLLDAAANDFALSVRRAAARGLGTIHWDELAPEQIAPAQSKVIEVLLKVSQDHEWVVRYAAITGLQELAIASTISNPDLTRQILIHFDRLVESDENLAVIARIWLAQKEIKEYITEILSQQPELEPQLAIDWQQTLEKLYARKRREQPRPEGDPYKFRDLAAAIVKGD</sequence>
<evidence type="ECO:0000256" key="2">
    <source>
        <dbReference type="ARBA" id="ARBA00022738"/>
    </source>
</evidence>
<dbReference type="PATRIC" id="fig|1173020.3.peg.4162"/>
<dbReference type="eggNOG" id="COG1413">
    <property type="taxonomic scope" value="Bacteria"/>
</dbReference>
<dbReference type="EMBL" id="CP003600">
    <property type="protein sequence ID" value="AFY94610.1"/>
    <property type="molecule type" value="Genomic_DNA"/>
</dbReference>
<dbReference type="Proteomes" id="UP000010366">
    <property type="component" value="Chromosome"/>
</dbReference>
<dbReference type="InterPro" id="IPR016024">
    <property type="entry name" value="ARM-type_fold"/>
</dbReference>
<dbReference type="AlphaFoldDB" id="K9UIH1"/>
<dbReference type="GO" id="GO:0016829">
    <property type="term" value="F:lyase activity"/>
    <property type="evidence" value="ECO:0007669"/>
    <property type="project" value="UniProtKB-KW"/>
</dbReference>
<keyword evidence="2" id="KW-0605">Phycobilisome</keyword>
<reference evidence="3 4" key="1">
    <citation type="submission" date="2012-05" db="EMBL/GenBank/DDBJ databases">
        <title>Finished chromosome of genome of Chamaesiphon sp. PCC 6605.</title>
        <authorList>
            <consortium name="US DOE Joint Genome Institute"/>
            <person name="Gugger M."/>
            <person name="Coursin T."/>
            <person name="Rippka R."/>
            <person name="Tandeau De Marsac N."/>
            <person name="Huntemann M."/>
            <person name="Wei C.-L."/>
            <person name="Han J."/>
            <person name="Detter J.C."/>
            <person name="Han C."/>
            <person name="Tapia R."/>
            <person name="Chen A."/>
            <person name="Kyrpides N."/>
            <person name="Mavromatis K."/>
            <person name="Markowitz V."/>
            <person name="Szeto E."/>
            <person name="Ivanova N."/>
            <person name="Pagani I."/>
            <person name="Pati A."/>
            <person name="Goodwin L."/>
            <person name="Nordberg H.P."/>
            <person name="Cantor M.N."/>
            <person name="Hua S.X."/>
            <person name="Woyke T."/>
            <person name="Kerfeld C.A."/>
        </authorList>
    </citation>
    <scope>NUCLEOTIDE SEQUENCE [LARGE SCALE GENOMIC DNA]</scope>
    <source>
        <strain evidence="4">ATCC 27169 / PCC 6605</strain>
    </source>
</reference>
<dbReference type="KEGG" id="cmp:Cha6605_3627"/>
<protein>
    <submittedName>
        <fullName evidence="3">PBS lyase HEAT-like repeat protein</fullName>
    </submittedName>
</protein>
<dbReference type="RefSeq" id="WP_015160736.1">
    <property type="nucleotide sequence ID" value="NC_019697.1"/>
</dbReference>
<dbReference type="SUPFAM" id="SSF48371">
    <property type="entry name" value="ARM repeat"/>
    <property type="match status" value="1"/>
</dbReference>